<organism evidence="11 12">
    <name type="scientific">Candidatus Kaiserbacteria bacterium RIFCSPLOWO2_01_FULL_55_19</name>
    <dbReference type="NCBI Taxonomy" id="1798516"/>
    <lineage>
        <taxon>Bacteria</taxon>
        <taxon>Candidatus Kaiseribacteriota</taxon>
    </lineage>
</organism>
<dbReference type="GO" id="GO:0005524">
    <property type="term" value="F:ATP binding"/>
    <property type="evidence" value="ECO:0007669"/>
    <property type="project" value="UniProtKB-UniRule"/>
</dbReference>
<dbReference type="InterPro" id="IPR041445">
    <property type="entry name" value="AAA_lid_4"/>
</dbReference>
<feature type="binding site" evidence="9">
    <location>
        <position position="64"/>
    </location>
    <ligand>
        <name>ATP</name>
        <dbReference type="ChEBI" id="CHEBI:30616"/>
    </ligand>
</feature>
<dbReference type="Proteomes" id="UP000176714">
    <property type="component" value="Unassembled WGS sequence"/>
</dbReference>
<name>A0A1F6ESP4_9BACT</name>
<dbReference type="HAMAP" id="MF_00016">
    <property type="entry name" value="DNA_HJ_migration_RuvB"/>
    <property type="match status" value="1"/>
</dbReference>
<dbReference type="InterPro" id="IPR008823">
    <property type="entry name" value="RuvB_wg_C"/>
</dbReference>
<dbReference type="Pfam" id="PF17864">
    <property type="entry name" value="AAA_lid_4"/>
    <property type="match status" value="1"/>
</dbReference>
<feature type="binding site" evidence="9">
    <location>
        <position position="168"/>
    </location>
    <ligand>
        <name>ATP</name>
        <dbReference type="ChEBI" id="CHEBI:30616"/>
    </ligand>
</feature>
<reference evidence="11 12" key="1">
    <citation type="journal article" date="2016" name="Nat. Commun.">
        <title>Thousands of microbial genomes shed light on interconnected biogeochemical processes in an aquifer system.</title>
        <authorList>
            <person name="Anantharaman K."/>
            <person name="Brown C.T."/>
            <person name="Hug L.A."/>
            <person name="Sharon I."/>
            <person name="Castelle C.J."/>
            <person name="Probst A.J."/>
            <person name="Thomas B.C."/>
            <person name="Singh A."/>
            <person name="Wilkins M.J."/>
            <person name="Karaoz U."/>
            <person name="Brodie E.L."/>
            <person name="Williams K.H."/>
            <person name="Hubbard S.S."/>
            <person name="Banfield J.F."/>
        </authorList>
    </citation>
    <scope>NUCLEOTIDE SEQUENCE [LARGE SCALE GENOMIC DNA]</scope>
</reference>
<evidence type="ECO:0000256" key="2">
    <source>
        <dbReference type="ARBA" id="ARBA00022741"/>
    </source>
</evidence>
<keyword evidence="4 9" id="KW-0378">Hydrolase</keyword>
<dbReference type="GO" id="GO:0006310">
    <property type="term" value="P:DNA recombination"/>
    <property type="evidence" value="ECO:0007669"/>
    <property type="project" value="UniProtKB-UniRule"/>
</dbReference>
<feature type="binding site" evidence="9">
    <location>
        <position position="17"/>
    </location>
    <ligand>
        <name>ATP</name>
        <dbReference type="ChEBI" id="CHEBI:30616"/>
    </ligand>
</feature>
<feature type="binding site" evidence="9">
    <location>
        <position position="63"/>
    </location>
    <ligand>
        <name>Mg(2+)</name>
        <dbReference type="ChEBI" id="CHEBI:18420"/>
    </ligand>
</feature>
<comment type="caution">
    <text evidence="11">The sequence shown here is derived from an EMBL/GenBank/DDBJ whole genome shotgun (WGS) entry which is preliminary data.</text>
</comment>
<keyword evidence="6 9" id="KW-0238">DNA-binding</keyword>
<evidence type="ECO:0000256" key="6">
    <source>
        <dbReference type="ARBA" id="ARBA00023125"/>
    </source>
</evidence>
<dbReference type="EMBL" id="MFMD01000002">
    <property type="protein sequence ID" value="OGG76619.1"/>
    <property type="molecule type" value="Genomic_DNA"/>
</dbReference>
<feature type="binding site" evidence="9">
    <location>
        <position position="179"/>
    </location>
    <ligand>
        <name>ATP</name>
        <dbReference type="ChEBI" id="CHEBI:30616"/>
    </ligand>
</feature>
<evidence type="ECO:0000259" key="10">
    <source>
        <dbReference type="SMART" id="SM00382"/>
    </source>
</evidence>
<dbReference type="Pfam" id="PF05491">
    <property type="entry name" value="WHD_RuvB"/>
    <property type="match status" value="1"/>
</dbReference>
<feature type="binding site" evidence="9">
    <location>
        <position position="63"/>
    </location>
    <ligand>
        <name>ATP</name>
        <dbReference type="ChEBI" id="CHEBI:30616"/>
    </ligand>
</feature>
<dbReference type="PANTHER" id="PTHR42848">
    <property type="match status" value="1"/>
</dbReference>
<dbReference type="GO" id="GO:0009378">
    <property type="term" value="F:four-way junction helicase activity"/>
    <property type="evidence" value="ECO:0007669"/>
    <property type="project" value="InterPro"/>
</dbReference>
<dbReference type="NCBIfam" id="NF000868">
    <property type="entry name" value="PRK00080.1"/>
    <property type="match status" value="1"/>
</dbReference>
<dbReference type="GO" id="GO:0016887">
    <property type="term" value="F:ATP hydrolysis activity"/>
    <property type="evidence" value="ECO:0007669"/>
    <property type="project" value="RHEA"/>
</dbReference>
<dbReference type="GO" id="GO:0000400">
    <property type="term" value="F:four-way junction DNA binding"/>
    <property type="evidence" value="ECO:0007669"/>
    <property type="project" value="UniProtKB-UniRule"/>
</dbReference>
<evidence type="ECO:0000256" key="9">
    <source>
        <dbReference type="HAMAP-Rule" id="MF_00016"/>
    </source>
</evidence>
<evidence type="ECO:0000313" key="12">
    <source>
        <dbReference type="Proteomes" id="UP000176714"/>
    </source>
</evidence>
<keyword evidence="5 9" id="KW-0067">ATP-binding</keyword>
<feature type="binding site" evidence="9">
    <location>
        <position position="59"/>
    </location>
    <ligand>
        <name>ATP</name>
        <dbReference type="ChEBI" id="CHEBI:30616"/>
    </ligand>
</feature>
<dbReference type="GO" id="GO:0006281">
    <property type="term" value="P:DNA repair"/>
    <property type="evidence" value="ECO:0007669"/>
    <property type="project" value="UniProtKB-UniRule"/>
</dbReference>
<comment type="caution">
    <text evidence="9">Lacks conserved residue(s) required for the propagation of feature annotation.</text>
</comment>
<feature type="binding site" evidence="9">
    <location>
        <position position="62"/>
    </location>
    <ligand>
        <name>ATP</name>
        <dbReference type="ChEBI" id="CHEBI:30616"/>
    </ligand>
</feature>
<feature type="domain" description="AAA+ ATPase" evidence="10">
    <location>
        <begin position="48"/>
        <end position="201"/>
    </location>
</feature>
<dbReference type="GO" id="GO:0048476">
    <property type="term" value="C:Holliday junction resolvase complex"/>
    <property type="evidence" value="ECO:0007669"/>
    <property type="project" value="UniProtKB-UniRule"/>
</dbReference>
<evidence type="ECO:0000313" key="11">
    <source>
        <dbReference type="EMBL" id="OGG76619.1"/>
    </source>
</evidence>
<proteinExistence type="inferred from homology"/>
<dbReference type="Gene3D" id="3.40.50.300">
    <property type="entry name" value="P-loop containing nucleotide triphosphate hydrolases"/>
    <property type="match status" value="1"/>
</dbReference>
<feature type="binding site" evidence="9">
    <location>
        <position position="216"/>
    </location>
    <ligand>
        <name>ATP</name>
        <dbReference type="ChEBI" id="CHEBI:30616"/>
    </ligand>
</feature>
<evidence type="ECO:0000256" key="8">
    <source>
        <dbReference type="ARBA" id="ARBA00023204"/>
    </source>
</evidence>
<dbReference type="Gene3D" id="1.10.10.10">
    <property type="entry name" value="Winged helix-like DNA-binding domain superfamily/Winged helix DNA-binding domain"/>
    <property type="match status" value="1"/>
</dbReference>
<comment type="domain">
    <text evidence="9">Has 3 domains, the large (RuvB-L) and small ATPase (RuvB-S) domains and the C-terminal head (RuvB-H) domain. The head domain binds DNA, while the ATPase domains jointly bind ATP, ADP or are empty depending on the state of the subunit in the translocation cycle. During a single DNA translocation step the structure of each domain remains the same, but their relative positions change.</text>
</comment>
<accession>A0A1F6ESP4</accession>
<feature type="binding site" evidence="9">
    <location>
        <position position="312"/>
    </location>
    <ligand>
        <name>DNA</name>
        <dbReference type="ChEBI" id="CHEBI:16991"/>
    </ligand>
</feature>
<dbReference type="InterPro" id="IPR036390">
    <property type="entry name" value="WH_DNA-bd_sf"/>
</dbReference>
<dbReference type="CDD" id="cd00009">
    <property type="entry name" value="AAA"/>
    <property type="match status" value="1"/>
</dbReference>
<protein>
    <recommendedName>
        <fullName evidence="9">Holliday junction branch migration complex subunit RuvB</fullName>
        <ecNumber evidence="9">3.6.4.-</ecNumber>
    </recommendedName>
</protein>
<comment type="catalytic activity">
    <reaction evidence="9">
        <text>ATP + H2O = ADP + phosphate + H(+)</text>
        <dbReference type="Rhea" id="RHEA:13065"/>
        <dbReference type="ChEBI" id="CHEBI:15377"/>
        <dbReference type="ChEBI" id="CHEBI:15378"/>
        <dbReference type="ChEBI" id="CHEBI:30616"/>
        <dbReference type="ChEBI" id="CHEBI:43474"/>
        <dbReference type="ChEBI" id="CHEBI:456216"/>
    </reaction>
</comment>
<dbReference type="Gene3D" id="1.10.8.60">
    <property type="match status" value="1"/>
</dbReference>
<comment type="similarity">
    <text evidence="9">Belongs to the RuvB family.</text>
</comment>
<keyword evidence="11" id="KW-0347">Helicase</keyword>
<keyword evidence="1 9" id="KW-0963">Cytoplasm</keyword>
<dbReference type="PANTHER" id="PTHR42848:SF1">
    <property type="entry name" value="HOLLIDAY JUNCTION BRANCH MIGRATION COMPLEX SUBUNIT RUVB"/>
    <property type="match status" value="1"/>
</dbReference>
<gene>
    <name evidence="9" type="primary">ruvB</name>
    <name evidence="11" type="ORF">A2950_02425</name>
</gene>
<sequence length="331" mass="36306">MSRPSDILLSKSLDAALRPANWDEYVGQKQVKANVRISLDAAKKRGSMPEHILFYGPPGVGKTTLAHLVATTLGSPLKSTSGVAIERAGDLAAILTNLDPNTVLFIDEIHRLSRKIEELLYPALESGHLDIVLGKGPSARTVELALPPFTLVGATTRIAELSGPLRSRFGGGVFQLDFYNDEDLRDIIRRSALLLKLRAPEEVVERIAARSRATPRIANALLKRVRDFSEVHERALSAKLCDEACELFGIDAYGLTKDDRRYLDALLKSFRGGPAGVQALAAALHEDSDTVESVYEPYLLRLGFIERSPRGRILTEHGRAYNSGEKPDALF</sequence>
<dbReference type="InterPro" id="IPR004605">
    <property type="entry name" value="DNA_helicase_Holl-junc_RuvB"/>
</dbReference>
<dbReference type="SUPFAM" id="SSF46785">
    <property type="entry name" value="Winged helix' DNA-binding domain"/>
    <property type="match status" value="1"/>
</dbReference>
<evidence type="ECO:0000256" key="1">
    <source>
        <dbReference type="ARBA" id="ARBA00022490"/>
    </source>
</evidence>
<comment type="subcellular location">
    <subcellularLocation>
        <location evidence="9">Cytoplasm</location>
    </subcellularLocation>
</comment>
<dbReference type="NCBIfam" id="TIGR00635">
    <property type="entry name" value="ruvB"/>
    <property type="match status" value="1"/>
</dbReference>
<dbReference type="InterPro" id="IPR008824">
    <property type="entry name" value="RuvB-like_N"/>
</dbReference>
<dbReference type="InterPro" id="IPR003593">
    <property type="entry name" value="AAA+_ATPase"/>
</dbReference>
<keyword evidence="7 9" id="KW-0233">DNA recombination</keyword>
<evidence type="ECO:0000256" key="5">
    <source>
        <dbReference type="ARBA" id="ARBA00022840"/>
    </source>
</evidence>
<evidence type="ECO:0000256" key="4">
    <source>
        <dbReference type="ARBA" id="ARBA00022801"/>
    </source>
</evidence>
<dbReference type="AlphaFoldDB" id="A0A1F6ESP4"/>
<dbReference type="SUPFAM" id="SSF52540">
    <property type="entry name" value="P-loop containing nucleoside triphosphate hydrolases"/>
    <property type="match status" value="1"/>
</dbReference>
<evidence type="ECO:0000256" key="7">
    <source>
        <dbReference type="ARBA" id="ARBA00023172"/>
    </source>
</evidence>
<dbReference type="GO" id="GO:0005737">
    <property type="term" value="C:cytoplasm"/>
    <property type="evidence" value="ECO:0007669"/>
    <property type="project" value="UniProtKB-SubCell"/>
</dbReference>
<dbReference type="InterPro" id="IPR036388">
    <property type="entry name" value="WH-like_DNA-bd_sf"/>
</dbReference>
<keyword evidence="3 9" id="KW-0227">DNA damage</keyword>
<feature type="region of interest" description="Head domain (RuvB-H)" evidence="9">
    <location>
        <begin position="252"/>
        <end position="331"/>
    </location>
</feature>
<dbReference type="STRING" id="1798516.A2950_02425"/>
<feature type="binding site" evidence="9">
    <location>
        <position position="18"/>
    </location>
    <ligand>
        <name>ATP</name>
        <dbReference type="ChEBI" id="CHEBI:30616"/>
    </ligand>
</feature>
<keyword evidence="8 9" id="KW-0234">DNA repair</keyword>
<dbReference type="InterPro" id="IPR027417">
    <property type="entry name" value="P-loop_NTPase"/>
</dbReference>
<feature type="binding site" evidence="9">
    <location>
        <position position="307"/>
    </location>
    <ligand>
        <name>DNA</name>
        <dbReference type="ChEBI" id="CHEBI:16991"/>
    </ligand>
</feature>
<dbReference type="SMART" id="SM00382">
    <property type="entry name" value="AAA"/>
    <property type="match status" value="1"/>
</dbReference>
<comment type="subunit">
    <text evidence="9">Homohexamer. Forms an RuvA(8)-RuvB(12)-Holliday junction (HJ) complex. HJ DNA is sandwiched between 2 RuvA tetramers; dsDNA enters through RuvA and exits via RuvB. An RuvB hexamer assembles on each DNA strand where it exits the tetramer. Each RuvB hexamer is contacted by two RuvA subunits (via domain III) on 2 adjacent RuvB subunits; this complex drives branch migration. In the full resolvosome a probable DNA-RuvA(4)-RuvB(12)-RuvC(2) complex forms which resolves the HJ.</text>
</comment>
<comment type="function">
    <text evidence="9">The RuvA-RuvB-RuvC complex processes Holliday junction (HJ) DNA during genetic recombination and DNA repair, while the RuvA-RuvB complex plays an important role in the rescue of blocked DNA replication forks via replication fork reversal (RFR). RuvA specifically binds to HJ cruciform DNA, conferring on it an open structure. The RuvB hexamer acts as an ATP-dependent pump, pulling dsDNA into and through the RuvAB complex. RuvB forms 2 homohexamers on either side of HJ DNA bound by 1 or 2 RuvA tetramers; 4 subunits per hexamer contact DNA at a time. Coordinated motions by a converter formed by DNA-disengaged RuvB subunits stimulates ATP hydrolysis and nucleotide exchange. Immobilization of the converter enables RuvB to convert the ATP-contained energy into a lever motion, pulling 2 nucleotides of DNA out of the RuvA tetramer per ATP hydrolyzed, thus driving DNA branch migration. The RuvB motors rotate together with the DNA substrate, which together with the progressing nucleotide cycle form the mechanistic basis for DNA recombination by continuous HJ branch migration. Branch migration allows RuvC to scan DNA until it finds its consensus sequence, where it cleaves and resolves cruciform DNA.</text>
</comment>
<dbReference type="EC" id="3.6.4.-" evidence="9"/>
<evidence type="ECO:0000256" key="3">
    <source>
        <dbReference type="ARBA" id="ARBA00022763"/>
    </source>
</evidence>
<keyword evidence="2 9" id="KW-0547">Nucleotide-binding</keyword>
<dbReference type="Pfam" id="PF05496">
    <property type="entry name" value="RuvB_N"/>
    <property type="match status" value="1"/>
</dbReference>